<keyword evidence="2 8" id="KW-0813">Transport</keyword>
<dbReference type="InterPro" id="IPR043429">
    <property type="entry name" value="ArtM/GltK/GlnP/TcyL/YhdX-like"/>
</dbReference>
<evidence type="ECO:0000256" key="4">
    <source>
        <dbReference type="ARBA" id="ARBA00022692"/>
    </source>
</evidence>
<gene>
    <name evidence="10" type="ORF">FYJ65_07855</name>
</gene>
<dbReference type="EMBL" id="VUNA01000016">
    <property type="protein sequence ID" value="MST71216.1"/>
    <property type="molecule type" value="Genomic_DNA"/>
</dbReference>
<dbReference type="InterPro" id="IPR010065">
    <property type="entry name" value="AA_ABC_transptr_permease_3TM"/>
</dbReference>
<sequence length="199" mass="22268">MTLKIGILGFVIAVGLSLVVGALRSHKLPKIISFILGFYVEFFRCTPLIVQLFFVYYGMPTIGVKIDPVFASIVTMGLNSGAYMSENVRGSILSVDKGQYEAAKLLGFNSFQVNRYIVLPQAIRVAIPAFMNGFSTMIKETSMASVLPVIELTKLGNQIYAKTYHPFEIYISLGVLYFVMTYSMTFVARKLERKATKWQ</sequence>
<organism evidence="10 11">
    <name type="scientific">Mogibacterium kristiansenii</name>
    <dbReference type="NCBI Taxonomy" id="2606708"/>
    <lineage>
        <taxon>Bacteria</taxon>
        <taxon>Bacillati</taxon>
        <taxon>Bacillota</taxon>
        <taxon>Clostridia</taxon>
        <taxon>Peptostreptococcales</taxon>
        <taxon>Anaerovoracaceae</taxon>
        <taxon>Mogibacterium</taxon>
    </lineage>
</organism>
<dbReference type="CDD" id="cd06261">
    <property type="entry name" value="TM_PBP2"/>
    <property type="match status" value="1"/>
</dbReference>
<evidence type="ECO:0000256" key="7">
    <source>
        <dbReference type="ARBA" id="ARBA00023136"/>
    </source>
</evidence>
<keyword evidence="11" id="KW-1185">Reference proteome</keyword>
<dbReference type="Proteomes" id="UP000469424">
    <property type="component" value="Unassembled WGS sequence"/>
</dbReference>
<dbReference type="Pfam" id="PF00528">
    <property type="entry name" value="BPD_transp_1"/>
    <property type="match status" value="1"/>
</dbReference>
<evidence type="ECO:0000259" key="9">
    <source>
        <dbReference type="PROSITE" id="PS50928"/>
    </source>
</evidence>
<accession>A0A6N7XMM7</accession>
<proteinExistence type="inferred from homology"/>
<dbReference type="PROSITE" id="PS50928">
    <property type="entry name" value="ABC_TM1"/>
    <property type="match status" value="1"/>
</dbReference>
<name>A0A6N7XMM7_9FIRM</name>
<dbReference type="PANTHER" id="PTHR30614:SF0">
    <property type="entry name" value="L-CYSTINE TRANSPORT SYSTEM PERMEASE PROTEIN TCYL"/>
    <property type="match status" value="1"/>
</dbReference>
<comment type="caution">
    <text evidence="10">The sequence shown here is derived from an EMBL/GenBank/DDBJ whole genome shotgun (WGS) entry which is preliminary data.</text>
</comment>
<dbReference type="InterPro" id="IPR000515">
    <property type="entry name" value="MetI-like"/>
</dbReference>
<comment type="subcellular location">
    <subcellularLocation>
        <location evidence="1 8">Cell membrane</location>
        <topology evidence="1 8">Multi-pass membrane protein</topology>
    </subcellularLocation>
</comment>
<keyword evidence="7 8" id="KW-0472">Membrane</keyword>
<keyword evidence="5" id="KW-0029">Amino-acid transport</keyword>
<dbReference type="NCBIfam" id="TIGR01726">
    <property type="entry name" value="HEQRo_perm_3TM"/>
    <property type="match status" value="1"/>
</dbReference>
<protein>
    <submittedName>
        <fullName evidence="10">Amino acid ABC transporter permease</fullName>
    </submittedName>
</protein>
<dbReference type="Gene3D" id="1.10.3720.10">
    <property type="entry name" value="MetI-like"/>
    <property type="match status" value="1"/>
</dbReference>
<dbReference type="InterPro" id="IPR035906">
    <property type="entry name" value="MetI-like_sf"/>
</dbReference>
<evidence type="ECO:0000256" key="3">
    <source>
        <dbReference type="ARBA" id="ARBA00022475"/>
    </source>
</evidence>
<evidence type="ECO:0000256" key="5">
    <source>
        <dbReference type="ARBA" id="ARBA00022970"/>
    </source>
</evidence>
<keyword evidence="6 8" id="KW-1133">Transmembrane helix</keyword>
<dbReference type="PANTHER" id="PTHR30614">
    <property type="entry name" value="MEMBRANE COMPONENT OF AMINO ACID ABC TRANSPORTER"/>
    <property type="match status" value="1"/>
</dbReference>
<comment type="similarity">
    <text evidence="8">Belongs to the binding-protein-dependent transport system permease family.</text>
</comment>
<dbReference type="SUPFAM" id="SSF161098">
    <property type="entry name" value="MetI-like"/>
    <property type="match status" value="1"/>
</dbReference>
<evidence type="ECO:0000256" key="2">
    <source>
        <dbReference type="ARBA" id="ARBA00022448"/>
    </source>
</evidence>
<feature type="domain" description="ABC transmembrane type-1" evidence="9">
    <location>
        <begin position="1"/>
        <end position="188"/>
    </location>
</feature>
<dbReference type="GO" id="GO:0043190">
    <property type="term" value="C:ATP-binding cassette (ABC) transporter complex"/>
    <property type="evidence" value="ECO:0007669"/>
    <property type="project" value="InterPro"/>
</dbReference>
<evidence type="ECO:0000256" key="1">
    <source>
        <dbReference type="ARBA" id="ARBA00004651"/>
    </source>
</evidence>
<feature type="transmembrane region" description="Helical" evidence="8">
    <location>
        <begin position="169"/>
        <end position="188"/>
    </location>
</feature>
<dbReference type="GO" id="GO:0006865">
    <property type="term" value="P:amino acid transport"/>
    <property type="evidence" value="ECO:0007669"/>
    <property type="project" value="UniProtKB-KW"/>
</dbReference>
<keyword evidence="4 8" id="KW-0812">Transmembrane</keyword>
<evidence type="ECO:0000313" key="10">
    <source>
        <dbReference type="EMBL" id="MST71216.1"/>
    </source>
</evidence>
<keyword evidence="3" id="KW-1003">Cell membrane</keyword>
<dbReference type="AlphaFoldDB" id="A0A6N7XMM7"/>
<evidence type="ECO:0000256" key="6">
    <source>
        <dbReference type="ARBA" id="ARBA00022989"/>
    </source>
</evidence>
<feature type="transmembrane region" description="Helical" evidence="8">
    <location>
        <begin position="31"/>
        <end position="57"/>
    </location>
</feature>
<evidence type="ECO:0000256" key="8">
    <source>
        <dbReference type="RuleBase" id="RU363032"/>
    </source>
</evidence>
<dbReference type="GO" id="GO:0022857">
    <property type="term" value="F:transmembrane transporter activity"/>
    <property type="evidence" value="ECO:0007669"/>
    <property type="project" value="InterPro"/>
</dbReference>
<evidence type="ECO:0000313" key="11">
    <source>
        <dbReference type="Proteomes" id="UP000469424"/>
    </source>
</evidence>
<reference evidence="10 11" key="1">
    <citation type="submission" date="2019-08" db="EMBL/GenBank/DDBJ databases">
        <title>In-depth cultivation of the pig gut microbiome towards novel bacterial diversity and tailored functional studies.</title>
        <authorList>
            <person name="Wylensek D."/>
            <person name="Hitch T.C.A."/>
            <person name="Clavel T."/>
        </authorList>
    </citation>
    <scope>NUCLEOTIDE SEQUENCE [LARGE SCALE GENOMIC DNA]</scope>
    <source>
        <strain evidence="10 11">WCA-MUC-591-APC-4B</strain>
    </source>
</reference>